<evidence type="ECO:0000259" key="2">
    <source>
        <dbReference type="PROSITE" id="PS51898"/>
    </source>
</evidence>
<comment type="caution">
    <text evidence="3">The sequence shown here is derived from an EMBL/GenBank/DDBJ whole genome shotgun (WGS) entry which is preliminary data.</text>
</comment>
<dbReference type="InterPro" id="IPR050090">
    <property type="entry name" value="Tyrosine_recombinase_XerCD"/>
</dbReference>
<protein>
    <submittedName>
        <fullName evidence="3">Tyrosine-type recombinase/integrase</fullName>
    </submittedName>
</protein>
<reference evidence="3" key="1">
    <citation type="submission" date="2020-08" db="EMBL/GenBank/DDBJ databases">
        <title>Genome public.</title>
        <authorList>
            <person name="Liu C."/>
            <person name="Sun Q."/>
        </authorList>
    </citation>
    <scope>NUCLEOTIDE SEQUENCE</scope>
    <source>
        <strain evidence="3">NSJ-55</strain>
    </source>
</reference>
<dbReference type="GO" id="GO:0015074">
    <property type="term" value="P:DNA integration"/>
    <property type="evidence" value="ECO:0007669"/>
    <property type="project" value="InterPro"/>
</dbReference>
<keyword evidence="4" id="KW-1185">Reference proteome</keyword>
<proteinExistence type="predicted"/>
<dbReference type="CDD" id="cd00397">
    <property type="entry name" value="DNA_BRE_C"/>
    <property type="match status" value="1"/>
</dbReference>
<dbReference type="GO" id="GO:0003677">
    <property type="term" value="F:DNA binding"/>
    <property type="evidence" value="ECO:0007669"/>
    <property type="project" value="InterPro"/>
</dbReference>
<dbReference type="GO" id="GO:0006310">
    <property type="term" value="P:DNA recombination"/>
    <property type="evidence" value="ECO:0007669"/>
    <property type="project" value="UniProtKB-KW"/>
</dbReference>
<dbReference type="RefSeq" id="WP_186874383.1">
    <property type="nucleotide sequence ID" value="NZ_JACOPF010000001.1"/>
</dbReference>
<evidence type="ECO:0000313" key="4">
    <source>
        <dbReference type="Proteomes" id="UP000652477"/>
    </source>
</evidence>
<evidence type="ECO:0000256" key="1">
    <source>
        <dbReference type="ARBA" id="ARBA00023172"/>
    </source>
</evidence>
<dbReference type="InterPro" id="IPR011010">
    <property type="entry name" value="DNA_brk_join_enz"/>
</dbReference>
<sequence length="297" mass="34757">MSQNFPNEFVNMNIWKLFCLHFKSETTSLSYWSDIQEFCQFTEKPFVKTAEEDVRAYFEFSKERVKRGKISALTATKKFRELHSFAVFTAEKDETAGSTFQDYFYPYLKGMAKDEKFARYIPIEDMDALLEAAKEDRMAYTILTLMYRAGLSSSEIVSLNSEENFALYEEGAYAIVQGRKEPCYIPEDAWNILEKYMKGRQRFQSLFYNRSGRRLNSMYLSRMMRKYTKKAGIPPYSAQAVRNTCAYNLFAYGATKEQTAEQMGRTTLQIQRYRGIGYRDNLKKKANSLVKLKVEEP</sequence>
<dbReference type="Proteomes" id="UP000652477">
    <property type="component" value="Unassembled WGS sequence"/>
</dbReference>
<dbReference type="PANTHER" id="PTHR30349">
    <property type="entry name" value="PHAGE INTEGRASE-RELATED"/>
    <property type="match status" value="1"/>
</dbReference>
<dbReference type="Gene3D" id="1.10.443.10">
    <property type="entry name" value="Intergrase catalytic core"/>
    <property type="match status" value="1"/>
</dbReference>
<organism evidence="3 4">
    <name type="scientific">Mediterraneibacter hominis</name>
    <dbReference type="NCBI Taxonomy" id="2763054"/>
    <lineage>
        <taxon>Bacteria</taxon>
        <taxon>Bacillati</taxon>
        <taxon>Bacillota</taxon>
        <taxon>Clostridia</taxon>
        <taxon>Lachnospirales</taxon>
        <taxon>Lachnospiraceae</taxon>
        <taxon>Mediterraneibacter</taxon>
    </lineage>
</organism>
<feature type="domain" description="Tyr recombinase" evidence="2">
    <location>
        <begin position="116"/>
        <end position="287"/>
    </location>
</feature>
<accession>A0A923LGL0</accession>
<name>A0A923LGL0_9FIRM</name>
<evidence type="ECO:0000313" key="3">
    <source>
        <dbReference type="EMBL" id="MBC5687711.1"/>
    </source>
</evidence>
<dbReference type="Pfam" id="PF00589">
    <property type="entry name" value="Phage_integrase"/>
    <property type="match status" value="1"/>
</dbReference>
<dbReference type="PROSITE" id="PS51898">
    <property type="entry name" value="TYR_RECOMBINASE"/>
    <property type="match status" value="1"/>
</dbReference>
<dbReference type="AlphaFoldDB" id="A0A923LGL0"/>
<dbReference type="InterPro" id="IPR013762">
    <property type="entry name" value="Integrase-like_cat_sf"/>
</dbReference>
<keyword evidence="1" id="KW-0233">DNA recombination</keyword>
<gene>
    <name evidence="3" type="ORF">H8S37_02010</name>
</gene>
<dbReference type="EMBL" id="JACOPF010000001">
    <property type="protein sequence ID" value="MBC5687711.1"/>
    <property type="molecule type" value="Genomic_DNA"/>
</dbReference>
<dbReference type="SUPFAM" id="SSF56349">
    <property type="entry name" value="DNA breaking-rejoining enzymes"/>
    <property type="match status" value="1"/>
</dbReference>
<dbReference type="InterPro" id="IPR002104">
    <property type="entry name" value="Integrase_catalytic"/>
</dbReference>
<dbReference type="PANTHER" id="PTHR30349:SF90">
    <property type="entry name" value="TYROSINE RECOMBINASE XERD"/>
    <property type="match status" value="1"/>
</dbReference>